<evidence type="ECO:0000256" key="2">
    <source>
        <dbReference type="ARBA" id="ARBA00007935"/>
    </source>
</evidence>
<dbReference type="AlphaFoldDB" id="A0A543NEA1"/>
<gene>
    <name evidence="10" type="ORF">FHX37_0035</name>
</gene>
<feature type="compositionally biased region" description="Low complexity" evidence="8">
    <location>
        <begin position="1"/>
        <end position="17"/>
    </location>
</feature>
<keyword evidence="6 9" id="KW-1133">Transmembrane helix</keyword>
<feature type="transmembrane region" description="Helical" evidence="9">
    <location>
        <begin position="37"/>
        <end position="56"/>
    </location>
</feature>
<evidence type="ECO:0000256" key="1">
    <source>
        <dbReference type="ARBA" id="ARBA00004651"/>
    </source>
</evidence>
<evidence type="ECO:0000256" key="3">
    <source>
        <dbReference type="ARBA" id="ARBA00022448"/>
    </source>
</evidence>
<evidence type="ECO:0000256" key="9">
    <source>
        <dbReference type="SAM" id="Phobius"/>
    </source>
</evidence>
<keyword evidence="5 9" id="KW-0812">Transmembrane</keyword>
<sequence length="361" mass="36239">MAAPATGTTYAGAAARTSQHERTSEAGLLRGAGARGAGLAVAALVTAAVALASLLVGREVLSPADVYAAYADFTGSDTDLIVTHLRVPRTLAGVGVGVALGVAGAVVQGVTRNPLGGPGILGVNVGASLAAVLAITFLGVTAVNGYVWFAFVGAAVATVVVYGVASLGSDGVTPVKLALAGAAMSALLGSVTSAVILRDRTSLDEYRFWSVGSLAGAESQMLAQALPFAAVGLVMAVALVRQLNALALGDELAQALGLRLWLVRLLGGVTVVLLAGTATAAAGPIGFLGLAVPHAARALAGPDYRWIVPWTAVLSPALLLTADIVGRVAVRPEELQVGIVMALVGAPVFIYLVRRQRRAGM</sequence>
<evidence type="ECO:0000256" key="5">
    <source>
        <dbReference type="ARBA" id="ARBA00022692"/>
    </source>
</evidence>
<dbReference type="InterPro" id="IPR000522">
    <property type="entry name" value="ABC_transptr_permease_BtuC"/>
</dbReference>
<keyword evidence="11" id="KW-1185">Reference proteome</keyword>
<dbReference type="Gene3D" id="1.10.3470.10">
    <property type="entry name" value="ABC transporter involved in vitamin B12 uptake, BtuC"/>
    <property type="match status" value="1"/>
</dbReference>
<evidence type="ECO:0000256" key="8">
    <source>
        <dbReference type="SAM" id="MobiDB-lite"/>
    </source>
</evidence>
<dbReference type="RefSeq" id="WP_141921452.1">
    <property type="nucleotide sequence ID" value="NZ_VFQC01000001.1"/>
</dbReference>
<feature type="region of interest" description="Disordered" evidence="8">
    <location>
        <begin position="1"/>
        <end position="24"/>
    </location>
</feature>
<comment type="caution">
    <text evidence="10">The sequence shown here is derived from an EMBL/GenBank/DDBJ whole genome shotgun (WGS) entry which is preliminary data.</text>
</comment>
<evidence type="ECO:0000313" key="10">
    <source>
        <dbReference type="EMBL" id="TQN30174.1"/>
    </source>
</evidence>
<dbReference type="SUPFAM" id="SSF81345">
    <property type="entry name" value="ABC transporter involved in vitamin B12 uptake, BtuC"/>
    <property type="match status" value="1"/>
</dbReference>
<evidence type="ECO:0000256" key="6">
    <source>
        <dbReference type="ARBA" id="ARBA00022989"/>
    </source>
</evidence>
<feature type="transmembrane region" description="Helical" evidence="9">
    <location>
        <begin position="146"/>
        <end position="165"/>
    </location>
</feature>
<feature type="transmembrane region" description="Helical" evidence="9">
    <location>
        <begin position="177"/>
        <end position="197"/>
    </location>
</feature>
<dbReference type="OrthoDB" id="9782305at2"/>
<dbReference type="Proteomes" id="UP000317422">
    <property type="component" value="Unassembled WGS sequence"/>
</dbReference>
<keyword evidence="3" id="KW-0813">Transport</keyword>
<comment type="similarity">
    <text evidence="2">Belongs to the binding-protein-dependent transport system permease family. FecCD subfamily.</text>
</comment>
<feature type="transmembrane region" description="Helical" evidence="9">
    <location>
        <begin position="221"/>
        <end position="240"/>
    </location>
</feature>
<dbReference type="PANTHER" id="PTHR30472">
    <property type="entry name" value="FERRIC ENTEROBACTIN TRANSPORT SYSTEM PERMEASE PROTEIN"/>
    <property type="match status" value="1"/>
</dbReference>
<dbReference type="GO" id="GO:0005886">
    <property type="term" value="C:plasma membrane"/>
    <property type="evidence" value="ECO:0007669"/>
    <property type="project" value="UniProtKB-SubCell"/>
</dbReference>
<keyword evidence="7 9" id="KW-0472">Membrane</keyword>
<accession>A0A543NEA1</accession>
<dbReference type="InterPro" id="IPR037294">
    <property type="entry name" value="ABC_BtuC-like"/>
</dbReference>
<dbReference type="PANTHER" id="PTHR30472:SF1">
    <property type="entry name" value="FE(3+) DICITRATE TRANSPORT SYSTEM PERMEASE PROTEIN FECC-RELATED"/>
    <property type="match status" value="1"/>
</dbReference>
<evidence type="ECO:0000256" key="4">
    <source>
        <dbReference type="ARBA" id="ARBA00022475"/>
    </source>
</evidence>
<organism evidence="10 11">
    <name type="scientific">Haloactinospora alba</name>
    <dbReference type="NCBI Taxonomy" id="405555"/>
    <lineage>
        <taxon>Bacteria</taxon>
        <taxon>Bacillati</taxon>
        <taxon>Actinomycetota</taxon>
        <taxon>Actinomycetes</taxon>
        <taxon>Streptosporangiales</taxon>
        <taxon>Nocardiopsidaceae</taxon>
        <taxon>Haloactinospora</taxon>
    </lineage>
</organism>
<evidence type="ECO:0000313" key="11">
    <source>
        <dbReference type="Proteomes" id="UP000317422"/>
    </source>
</evidence>
<name>A0A543NEA1_9ACTN</name>
<protein>
    <submittedName>
        <fullName evidence="10">Iron complex transport system permease protein</fullName>
    </submittedName>
</protein>
<evidence type="ECO:0000256" key="7">
    <source>
        <dbReference type="ARBA" id="ARBA00023136"/>
    </source>
</evidence>
<feature type="transmembrane region" description="Helical" evidence="9">
    <location>
        <begin position="119"/>
        <end position="140"/>
    </location>
</feature>
<keyword evidence="4" id="KW-1003">Cell membrane</keyword>
<dbReference type="Pfam" id="PF01032">
    <property type="entry name" value="FecCD"/>
    <property type="match status" value="1"/>
</dbReference>
<proteinExistence type="inferred from homology"/>
<dbReference type="GO" id="GO:0033214">
    <property type="term" value="P:siderophore-iron import into cell"/>
    <property type="evidence" value="ECO:0007669"/>
    <property type="project" value="TreeGrafter"/>
</dbReference>
<feature type="transmembrane region" description="Helical" evidence="9">
    <location>
        <begin position="252"/>
        <end position="275"/>
    </location>
</feature>
<dbReference type="GO" id="GO:0022857">
    <property type="term" value="F:transmembrane transporter activity"/>
    <property type="evidence" value="ECO:0007669"/>
    <property type="project" value="InterPro"/>
</dbReference>
<dbReference type="EMBL" id="VFQC01000001">
    <property type="protein sequence ID" value="TQN30174.1"/>
    <property type="molecule type" value="Genomic_DNA"/>
</dbReference>
<feature type="transmembrane region" description="Helical" evidence="9">
    <location>
        <begin position="90"/>
        <end position="107"/>
    </location>
</feature>
<dbReference type="CDD" id="cd06550">
    <property type="entry name" value="TM_ABC_iron-siderophores_like"/>
    <property type="match status" value="1"/>
</dbReference>
<dbReference type="FunFam" id="1.10.3470.10:FF:000001">
    <property type="entry name" value="Vitamin B12 ABC transporter permease BtuC"/>
    <property type="match status" value="1"/>
</dbReference>
<feature type="transmembrane region" description="Helical" evidence="9">
    <location>
        <begin position="335"/>
        <end position="353"/>
    </location>
</feature>
<comment type="subcellular location">
    <subcellularLocation>
        <location evidence="1">Cell membrane</location>
        <topology evidence="1">Multi-pass membrane protein</topology>
    </subcellularLocation>
</comment>
<reference evidence="10 11" key="1">
    <citation type="submission" date="2019-06" db="EMBL/GenBank/DDBJ databases">
        <title>Sequencing the genomes of 1000 actinobacteria strains.</title>
        <authorList>
            <person name="Klenk H.-P."/>
        </authorList>
    </citation>
    <scope>NUCLEOTIDE SEQUENCE [LARGE SCALE GENOMIC DNA]</scope>
    <source>
        <strain evidence="10 11">DSM 45015</strain>
    </source>
</reference>